<dbReference type="InterPro" id="IPR050546">
    <property type="entry name" value="Glycosyl_Hydrlase_16"/>
</dbReference>
<evidence type="ECO:0000259" key="3">
    <source>
        <dbReference type="PROSITE" id="PS50022"/>
    </source>
</evidence>
<reference evidence="6" key="1">
    <citation type="submission" date="2023-07" db="EMBL/GenBank/DDBJ databases">
        <title>30 novel species of actinomycetes from the DSMZ collection.</title>
        <authorList>
            <person name="Nouioui I."/>
        </authorList>
    </citation>
    <scope>NUCLEOTIDE SEQUENCE [LARGE SCALE GENOMIC DNA]</scope>
    <source>
        <strain evidence="6">DSM 44399</strain>
    </source>
</reference>
<feature type="domain" description="F5/8 type C" evidence="3">
    <location>
        <begin position="476"/>
        <end position="613"/>
    </location>
</feature>
<dbReference type="InterPro" id="IPR000421">
    <property type="entry name" value="FA58C"/>
</dbReference>
<dbReference type="Pfam" id="PF26113">
    <property type="entry name" value="GH16_XgeA"/>
    <property type="match status" value="1"/>
</dbReference>
<keyword evidence="6" id="KW-1185">Reference proteome</keyword>
<dbReference type="EMBL" id="JAVREH010000009">
    <property type="protein sequence ID" value="MDT0261711.1"/>
    <property type="molecule type" value="Genomic_DNA"/>
</dbReference>
<sequence>MTSLHPPRRTSRYSLIAVVAAAAAVVPLSLGAAVFGGNASASVGPATTTARPAAARPTAAAIRAAAVQPAAATPPAGFSLTWSDDFNGAAGTGVPASDWKYDTGPGSSFGTGEIETMTNSTSNVYEDGAGHLVLKALHTGTDPRAGWTSGRIETQAATFGAPAGGVVRMESSIQQPDVNTTNGAGYWPAFWMLGSGLRNGGSWPSIGEVDILEDINGRSSVFGTLHCGSNPGGPCNESTGIGSGEHACPGCQTGYHDYAVEIDRSTSPEQIRWYLDGALYFTITANQVDATTWSNAVDHPFFIIYDLAMGGGFPDAFGGGPTSATVSGGAMNIDWVAVYNKGPGGTGGTPTGTNIAQGKPTAASSIENAGTPAGAATDGSATTRWSSAASDPQWLQVDLGQPYNLTGVGLNWEAAYAKAYQLQTSNDGTNWTNIYSTTTGTGGVQNLAVTGTGRYLRMYGTVRATPYGYSLWELTANGTPAATTGGTLLSQGHPATASSSESAANGAGAAVDGNTGTRWSSAFADPQWLQVDLGATHSVNRVVLQWEAAYGRAFSIQTSNDGTTWTTIYSTTTGTGGTQDLAVSGSGRYVRMYGTARATTYGYSLWEFGVYGS</sequence>
<feature type="domain" description="GH16" evidence="4">
    <location>
        <begin position="66"/>
        <end position="344"/>
    </location>
</feature>
<dbReference type="InterPro" id="IPR008979">
    <property type="entry name" value="Galactose-bd-like_sf"/>
</dbReference>
<organism evidence="5 6">
    <name type="scientific">Jatrophihabitans lederbergiae</name>
    <dbReference type="NCBI Taxonomy" id="3075547"/>
    <lineage>
        <taxon>Bacteria</taxon>
        <taxon>Bacillati</taxon>
        <taxon>Actinomycetota</taxon>
        <taxon>Actinomycetes</taxon>
        <taxon>Jatrophihabitantales</taxon>
        <taxon>Jatrophihabitantaceae</taxon>
        <taxon>Jatrophihabitans</taxon>
    </lineage>
</organism>
<dbReference type="CDD" id="cd02182">
    <property type="entry name" value="GH16_Strep_laminarinase_like"/>
    <property type="match status" value="1"/>
</dbReference>
<feature type="domain" description="F5/8 type C" evidence="3">
    <location>
        <begin position="342"/>
        <end position="458"/>
    </location>
</feature>
<dbReference type="Gene3D" id="2.60.120.200">
    <property type="match status" value="1"/>
</dbReference>
<dbReference type="Gene3D" id="2.60.120.260">
    <property type="entry name" value="Galactose-binding domain-like"/>
    <property type="match status" value="2"/>
</dbReference>
<dbReference type="SUPFAM" id="SSF49899">
    <property type="entry name" value="Concanavalin A-like lectins/glucanases"/>
    <property type="match status" value="1"/>
</dbReference>
<dbReference type="Pfam" id="PF00754">
    <property type="entry name" value="F5_F8_type_C"/>
    <property type="match status" value="2"/>
</dbReference>
<dbReference type="SUPFAM" id="SSF49785">
    <property type="entry name" value="Galactose-binding domain-like"/>
    <property type="match status" value="2"/>
</dbReference>
<feature type="region of interest" description="Disordered" evidence="2">
    <location>
        <begin position="490"/>
        <end position="511"/>
    </location>
</feature>
<dbReference type="Proteomes" id="UP001183176">
    <property type="component" value="Unassembled WGS sequence"/>
</dbReference>
<accession>A0ABU2JAE9</accession>
<dbReference type="PANTHER" id="PTHR10963:SF55">
    <property type="entry name" value="GLYCOSIDE HYDROLASE FAMILY 16 PROTEIN"/>
    <property type="match status" value="1"/>
</dbReference>
<proteinExistence type="inferred from homology"/>
<gene>
    <name evidence="5" type="ORF">RM423_09920</name>
</gene>
<comment type="similarity">
    <text evidence="1">Belongs to the glycosyl hydrolase 16 family.</text>
</comment>
<evidence type="ECO:0000313" key="6">
    <source>
        <dbReference type="Proteomes" id="UP001183176"/>
    </source>
</evidence>
<dbReference type="PANTHER" id="PTHR10963">
    <property type="entry name" value="GLYCOSYL HYDROLASE-RELATED"/>
    <property type="match status" value="1"/>
</dbReference>
<evidence type="ECO:0000313" key="5">
    <source>
        <dbReference type="EMBL" id="MDT0261711.1"/>
    </source>
</evidence>
<feature type="region of interest" description="Disordered" evidence="2">
    <location>
        <begin position="358"/>
        <end position="385"/>
    </location>
</feature>
<dbReference type="InterPro" id="IPR013320">
    <property type="entry name" value="ConA-like_dom_sf"/>
</dbReference>
<comment type="caution">
    <text evidence="5">The sequence shown here is derived from an EMBL/GenBank/DDBJ whole genome shotgun (WGS) entry which is preliminary data.</text>
</comment>
<name>A0ABU2JAE9_9ACTN</name>
<dbReference type="PROSITE" id="PS50022">
    <property type="entry name" value="FA58C_3"/>
    <property type="match status" value="2"/>
</dbReference>
<dbReference type="RefSeq" id="WP_311422864.1">
    <property type="nucleotide sequence ID" value="NZ_JAVREH010000009.1"/>
</dbReference>
<dbReference type="PROSITE" id="PS51762">
    <property type="entry name" value="GH16_2"/>
    <property type="match status" value="1"/>
</dbReference>
<evidence type="ECO:0000256" key="1">
    <source>
        <dbReference type="ARBA" id="ARBA00006865"/>
    </source>
</evidence>
<evidence type="ECO:0000259" key="4">
    <source>
        <dbReference type="PROSITE" id="PS51762"/>
    </source>
</evidence>
<protein>
    <submittedName>
        <fullName evidence="5">Discoidin domain-containing protein</fullName>
    </submittedName>
</protein>
<dbReference type="InterPro" id="IPR000757">
    <property type="entry name" value="Beta-glucanase-like"/>
</dbReference>
<evidence type="ECO:0000256" key="2">
    <source>
        <dbReference type="SAM" id="MobiDB-lite"/>
    </source>
</evidence>